<dbReference type="EMBL" id="FOMZ01000013">
    <property type="protein sequence ID" value="SFE40808.1"/>
    <property type="molecule type" value="Genomic_DNA"/>
</dbReference>
<organism evidence="6 8">
    <name type="scientific">Actinopolyspora alba</name>
    <dbReference type="NCBI Taxonomy" id="673379"/>
    <lineage>
        <taxon>Bacteria</taxon>
        <taxon>Bacillati</taxon>
        <taxon>Actinomycetota</taxon>
        <taxon>Actinomycetes</taxon>
        <taxon>Actinopolysporales</taxon>
        <taxon>Actinopolysporaceae</taxon>
        <taxon>Actinopolyspora</taxon>
        <taxon>Actinopolyspora alba group</taxon>
    </lineage>
</organism>
<dbReference type="GO" id="GO:0003677">
    <property type="term" value="F:DNA binding"/>
    <property type="evidence" value="ECO:0007669"/>
    <property type="project" value="UniProtKB-KW"/>
</dbReference>
<dbReference type="InterPro" id="IPR036390">
    <property type="entry name" value="WH_DNA-bd_sf"/>
</dbReference>
<dbReference type="InterPro" id="IPR036388">
    <property type="entry name" value="WH-like_DNA-bd_sf"/>
</dbReference>
<dbReference type="CDD" id="cd00090">
    <property type="entry name" value="HTH_ARSR"/>
    <property type="match status" value="1"/>
</dbReference>
<accession>A0A1I1YZ49</accession>
<protein>
    <submittedName>
        <fullName evidence="6">Transcriptional regulator, HxlR family</fullName>
    </submittedName>
</protein>
<dbReference type="RefSeq" id="WP_092928065.1">
    <property type="nucleotide sequence ID" value="NZ_FOMZ01000009.1"/>
</dbReference>
<feature type="region of interest" description="Disordered" evidence="4">
    <location>
        <begin position="121"/>
        <end position="151"/>
    </location>
</feature>
<evidence type="ECO:0000259" key="5">
    <source>
        <dbReference type="PROSITE" id="PS51118"/>
    </source>
</evidence>
<sequence length="159" mass="17254">MTTPPAGSGHPAAPSDGWSDPPCALARAVDLVGDRWSLLILRDALDGTRAFSDFQRNLGVAKNILSDRLRRLVAHGILDRQTAASGKRQEYVLTHSGEQLFTAMVALRQWGESHAFNTGEPHSVLLDDDTGTPVPTLHLQRPDGTTLTANNTHIEKLTN</sequence>
<dbReference type="Pfam" id="PF01638">
    <property type="entry name" value="HxlR"/>
    <property type="match status" value="1"/>
</dbReference>
<keyword evidence="3" id="KW-0804">Transcription</keyword>
<dbReference type="Gene3D" id="1.10.10.10">
    <property type="entry name" value="Winged helix-like DNA-binding domain superfamily/Winged helix DNA-binding domain"/>
    <property type="match status" value="1"/>
</dbReference>
<evidence type="ECO:0000313" key="6">
    <source>
        <dbReference type="EMBL" id="SFE23453.1"/>
    </source>
</evidence>
<keyword evidence="2" id="KW-0238">DNA-binding</keyword>
<dbReference type="PROSITE" id="PS51118">
    <property type="entry name" value="HTH_HXLR"/>
    <property type="match status" value="1"/>
</dbReference>
<evidence type="ECO:0000256" key="2">
    <source>
        <dbReference type="ARBA" id="ARBA00023125"/>
    </source>
</evidence>
<keyword evidence="8" id="KW-1185">Reference proteome</keyword>
<dbReference type="SUPFAM" id="SSF46785">
    <property type="entry name" value="Winged helix' DNA-binding domain"/>
    <property type="match status" value="1"/>
</dbReference>
<gene>
    <name evidence="6" type="ORF">SAMN04487819_109273</name>
    <name evidence="7" type="ORF">SAMN04487819_1131</name>
</gene>
<feature type="non-terminal residue" evidence="6">
    <location>
        <position position="159"/>
    </location>
</feature>
<dbReference type="InterPro" id="IPR011991">
    <property type="entry name" value="ArsR-like_HTH"/>
</dbReference>
<reference evidence="6" key="2">
    <citation type="submission" date="2016-10" db="EMBL/GenBank/DDBJ databases">
        <authorList>
            <person name="de Groot N.N."/>
        </authorList>
    </citation>
    <scope>NUCLEOTIDE SEQUENCE [LARGE SCALE GENOMIC DNA]</scope>
    <source>
        <strain evidence="6">DSM 45004</strain>
    </source>
</reference>
<evidence type="ECO:0000256" key="1">
    <source>
        <dbReference type="ARBA" id="ARBA00023015"/>
    </source>
</evidence>
<dbReference type="InterPro" id="IPR002577">
    <property type="entry name" value="HTH_HxlR"/>
</dbReference>
<dbReference type="Proteomes" id="UP000198716">
    <property type="component" value="Unassembled WGS sequence"/>
</dbReference>
<dbReference type="AlphaFoldDB" id="A0A1I1YZ49"/>
<reference evidence="8" key="1">
    <citation type="submission" date="2016-10" db="EMBL/GenBank/DDBJ databases">
        <authorList>
            <person name="Varghese N."/>
            <person name="Submissions S."/>
        </authorList>
    </citation>
    <scope>NUCLEOTIDE SEQUENCE [LARGE SCALE GENOMIC DNA]</scope>
    <source>
        <strain evidence="8">DSM 45004</strain>
    </source>
</reference>
<dbReference type="EMBL" id="FOMZ01000009">
    <property type="protein sequence ID" value="SFE23453.1"/>
    <property type="molecule type" value="Genomic_DNA"/>
</dbReference>
<evidence type="ECO:0000256" key="4">
    <source>
        <dbReference type="SAM" id="MobiDB-lite"/>
    </source>
</evidence>
<dbReference type="PANTHER" id="PTHR33204:SF18">
    <property type="entry name" value="TRANSCRIPTIONAL REGULATORY PROTEIN"/>
    <property type="match status" value="1"/>
</dbReference>
<dbReference type="PANTHER" id="PTHR33204">
    <property type="entry name" value="TRANSCRIPTIONAL REGULATOR, MARR FAMILY"/>
    <property type="match status" value="1"/>
</dbReference>
<name>A0A1I1YZ49_9ACTN</name>
<evidence type="ECO:0000313" key="8">
    <source>
        <dbReference type="Proteomes" id="UP000198716"/>
    </source>
</evidence>
<evidence type="ECO:0000313" key="7">
    <source>
        <dbReference type="EMBL" id="SFE40808.1"/>
    </source>
</evidence>
<keyword evidence="1" id="KW-0805">Transcription regulation</keyword>
<evidence type="ECO:0000256" key="3">
    <source>
        <dbReference type="ARBA" id="ARBA00023163"/>
    </source>
</evidence>
<proteinExistence type="predicted"/>
<feature type="domain" description="HTH hxlR-type" evidence="5">
    <location>
        <begin position="23"/>
        <end position="119"/>
    </location>
</feature>